<evidence type="ECO:0000256" key="12">
    <source>
        <dbReference type="ARBA" id="ARBA00023212"/>
    </source>
</evidence>
<sequence length="52" mass="6108">MPGSEGPQIYKVGIYGWRKRCLYFFVLLLMILILVNLAMTIWILKVMNFTIV</sequence>
<keyword evidence="10" id="KW-1015">Disulfide bond</keyword>
<comment type="caution">
    <text evidence="14">The sequence shown here is derived from an EMBL/GenBank/DDBJ whole genome shotgun (WGS) entry which is preliminary data.</text>
</comment>
<evidence type="ECO:0000256" key="4">
    <source>
        <dbReference type="ARBA" id="ARBA00022475"/>
    </source>
</evidence>
<gene>
    <name evidence="14" type="ORF">P7K49_003475</name>
</gene>
<dbReference type="PANTHER" id="PTHR12939:SF6">
    <property type="entry name" value="DELTA-SARCOGLYCAN"/>
    <property type="match status" value="1"/>
</dbReference>
<evidence type="ECO:0000313" key="15">
    <source>
        <dbReference type="Proteomes" id="UP001266305"/>
    </source>
</evidence>
<evidence type="ECO:0000256" key="13">
    <source>
        <dbReference type="SAM" id="Phobius"/>
    </source>
</evidence>
<proteinExistence type="inferred from homology"/>
<accession>A0ABQ9W6B5</accession>
<evidence type="ECO:0000256" key="10">
    <source>
        <dbReference type="ARBA" id="ARBA00023157"/>
    </source>
</evidence>
<dbReference type="InterPro" id="IPR039972">
    <property type="entry name" value="Sarcoglycan_gamma/delta/zeta"/>
</dbReference>
<evidence type="ECO:0000256" key="8">
    <source>
        <dbReference type="ARBA" id="ARBA00022989"/>
    </source>
</evidence>
<dbReference type="PANTHER" id="PTHR12939">
    <property type="entry name" value="SARCOGLYCAN"/>
    <property type="match status" value="1"/>
</dbReference>
<keyword evidence="5" id="KW-0963">Cytoplasm</keyword>
<keyword evidence="7" id="KW-0735">Signal-anchor</keyword>
<evidence type="ECO:0000256" key="9">
    <source>
        <dbReference type="ARBA" id="ARBA00023136"/>
    </source>
</evidence>
<protein>
    <recommendedName>
        <fullName evidence="16">Sarcoglycan delta</fullName>
    </recommendedName>
</protein>
<evidence type="ECO:0000256" key="1">
    <source>
        <dbReference type="ARBA" id="ARBA00004245"/>
    </source>
</evidence>
<feature type="transmembrane region" description="Helical" evidence="13">
    <location>
        <begin position="21"/>
        <end position="44"/>
    </location>
</feature>
<evidence type="ECO:0000256" key="11">
    <source>
        <dbReference type="ARBA" id="ARBA00023180"/>
    </source>
</evidence>
<dbReference type="EMBL" id="JASSZA010000002">
    <property type="protein sequence ID" value="KAK2116589.1"/>
    <property type="molecule type" value="Genomic_DNA"/>
</dbReference>
<dbReference type="Proteomes" id="UP001266305">
    <property type="component" value="Unassembled WGS sequence"/>
</dbReference>
<dbReference type="Pfam" id="PF04790">
    <property type="entry name" value="Sarcoglycan_1"/>
    <property type="match status" value="1"/>
</dbReference>
<evidence type="ECO:0008006" key="16">
    <source>
        <dbReference type="Google" id="ProtNLM"/>
    </source>
</evidence>
<comment type="similarity">
    <text evidence="3">Belongs to the sarcoglycan beta/delta/gamma/zeta family.</text>
</comment>
<evidence type="ECO:0000313" key="14">
    <source>
        <dbReference type="EMBL" id="KAK2116589.1"/>
    </source>
</evidence>
<name>A0ABQ9W6B5_SAGOE</name>
<evidence type="ECO:0000256" key="7">
    <source>
        <dbReference type="ARBA" id="ARBA00022968"/>
    </source>
</evidence>
<keyword evidence="9 13" id="KW-0472">Membrane</keyword>
<organism evidence="14 15">
    <name type="scientific">Saguinus oedipus</name>
    <name type="common">Cotton-top tamarin</name>
    <name type="synonym">Oedipomidas oedipus</name>
    <dbReference type="NCBI Taxonomy" id="9490"/>
    <lineage>
        <taxon>Eukaryota</taxon>
        <taxon>Metazoa</taxon>
        <taxon>Chordata</taxon>
        <taxon>Craniata</taxon>
        <taxon>Vertebrata</taxon>
        <taxon>Euteleostomi</taxon>
        <taxon>Mammalia</taxon>
        <taxon>Eutheria</taxon>
        <taxon>Euarchontoglires</taxon>
        <taxon>Primates</taxon>
        <taxon>Haplorrhini</taxon>
        <taxon>Platyrrhini</taxon>
        <taxon>Cebidae</taxon>
        <taxon>Callitrichinae</taxon>
        <taxon>Saguinus</taxon>
    </lineage>
</organism>
<evidence type="ECO:0000256" key="3">
    <source>
        <dbReference type="ARBA" id="ARBA00007574"/>
    </source>
</evidence>
<keyword evidence="12" id="KW-0206">Cytoskeleton</keyword>
<keyword evidence="8 13" id="KW-1133">Transmembrane helix</keyword>
<feature type="non-terminal residue" evidence="14">
    <location>
        <position position="52"/>
    </location>
</feature>
<evidence type="ECO:0000256" key="2">
    <source>
        <dbReference type="ARBA" id="ARBA00004274"/>
    </source>
</evidence>
<evidence type="ECO:0000256" key="5">
    <source>
        <dbReference type="ARBA" id="ARBA00022490"/>
    </source>
</evidence>
<reference evidence="14 15" key="1">
    <citation type="submission" date="2023-05" db="EMBL/GenBank/DDBJ databases">
        <title>B98-5 Cell Line De Novo Hybrid Assembly: An Optical Mapping Approach.</title>
        <authorList>
            <person name="Kananen K."/>
            <person name="Auerbach J.A."/>
            <person name="Kautto E."/>
            <person name="Blachly J.S."/>
        </authorList>
    </citation>
    <scope>NUCLEOTIDE SEQUENCE [LARGE SCALE GENOMIC DNA]</scope>
    <source>
        <strain evidence="14">B95-8</strain>
        <tissue evidence="14">Cell line</tissue>
    </source>
</reference>
<keyword evidence="4" id="KW-1003">Cell membrane</keyword>
<evidence type="ECO:0000256" key="6">
    <source>
        <dbReference type="ARBA" id="ARBA00022692"/>
    </source>
</evidence>
<keyword evidence="11" id="KW-0325">Glycoprotein</keyword>
<dbReference type="InterPro" id="IPR006875">
    <property type="entry name" value="Sarcoglycan"/>
</dbReference>
<keyword evidence="6 13" id="KW-0812">Transmembrane</keyword>
<keyword evidence="15" id="KW-1185">Reference proteome</keyword>
<comment type="subcellular location">
    <subcellularLocation>
        <location evidence="2">Cell membrane</location>
        <location evidence="2">Sarcolemma</location>
        <topology evidence="2">Single-pass type II membrane protein</topology>
    </subcellularLocation>
    <subcellularLocation>
        <location evidence="1">Cytoplasm</location>
        <location evidence="1">Cytoskeleton</location>
    </subcellularLocation>
</comment>